<feature type="signal peptide" evidence="1">
    <location>
        <begin position="1"/>
        <end position="27"/>
    </location>
</feature>
<feature type="chain" id="PRO_5046426039" evidence="1">
    <location>
        <begin position="28"/>
        <end position="224"/>
    </location>
</feature>
<evidence type="ECO:0000313" key="3">
    <source>
        <dbReference type="Proteomes" id="UP000658720"/>
    </source>
</evidence>
<reference evidence="2 3" key="1">
    <citation type="submission" date="2020-10" db="EMBL/GenBank/DDBJ databases">
        <authorList>
            <person name="Castelo-Branco R."/>
            <person name="Eusebio N."/>
            <person name="Adriana R."/>
            <person name="Vieira A."/>
            <person name="Brugerolle De Fraissinette N."/>
            <person name="Rezende De Castro R."/>
            <person name="Schneider M.P."/>
            <person name="Vasconcelos V."/>
            <person name="Leao P.N."/>
        </authorList>
    </citation>
    <scope>NUCLEOTIDE SEQUENCE [LARGE SCALE GENOMIC DNA]</scope>
    <source>
        <strain evidence="2 3">LEGE 00031</strain>
    </source>
</reference>
<gene>
    <name evidence="2" type="ORF">IQ217_08885</name>
</gene>
<dbReference type="Proteomes" id="UP000658720">
    <property type="component" value="Unassembled WGS sequence"/>
</dbReference>
<name>A0ABR9VRI0_9SYNC</name>
<keyword evidence="1" id="KW-0732">Signal</keyword>
<comment type="caution">
    <text evidence="2">The sequence shown here is derived from an EMBL/GenBank/DDBJ whole genome shotgun (WGS) entry which is preliminary data.</text>
</comment>
<accession>A0ABR9VRI0</accession>
<organism evidence="2 3">
    <name type="scientific">Synechocystis salina LEGE 00031</name>
    <dbReference type="NCBI Taxonomy" id="1828736"/>
    <lineage>
        <taxon>Bacteria</taxon>
        <taxon>Bacillati</taxon>
        <taxon>Cyanobacteriota</taxon>
        <taxon>Cyanophyceae</taxon>
        <taxon>Synechococcales</taxon>
        <taxon>Merismopediaceae</taxon>
        <taxon>Synechocystis</taxon>
    </lineage>
</organism>
<evidence type="ECO:0000313" key="2">
    <source>
        <dbReference type="EMBL" id="MBE9253957.1"/>
    </source>
</evidence>
<dbReference type="RefSeq" id="WP_194019676.1">
    <property type="nucleotide sequence ID" value="NZ_JADEVV010000021.1"/>
</dbReference>
<evidence type="ECO:0000256" key="1">
    <source>
        <dbReference type="SAM" id="SignalP"/>
    </source>
</evidence>
<sequence>MKYTLLLATAIATFVGGLTLGQCQATAQGREPLMVAQSPNQNLRSFFETGRPQSQDTLRFQSPPSSVPPIRTNANNWQLIVFSQGNVSFWMPPGILAQDSVVIGTSEGDLNFQTLTSTDNDHRYVAAYATGLTEQQINDPMALFTAMQARVAPAETFSLMNERPVTLGDYQGSEFTFESDTERVIFRTYLVGDKIYAMGVIQPLNSTRDNAARTFLNALQFIDS</sequence>
<keyword evidence="3" id="KW-1185">Reference proteome</keyword>
<dbReference type="EMBL" id="JADEVV010000021">
    <property type="protein sequence ID" value="MBE9253957.1"/>
    <property type="molecule type" value="Genomic_DNA"/>
</dbReference>
<proteinExistence type="predicted"/>
<protein>
    <submittedName>
        <fullName evidence="2">Uncharacterized protein</fullName>
    </submittedName>
</protein>